<keyword evidence="5 7" id="KW-0472">Membrane</keyword>
<keyword evidence="4 7" id="KW-1133">Transmembrane helix</keyword>
<dbReference type="Proteomes" id="UP000269544">
    <property type="component" value="Chromosome"/>
</dbReference>
<reference evidence="8 9" key="1">
    <citation type="submission" date="2018-12" db="EMBL/GenBank/DDBJ databases">
        <authorList>
            <consortium name="Pathogen Informatics"/>
        </authorList>
    </citation>
    <scope>NUCLEOTIDE SEQUENCE [LARGE SCALE GENOMIC DNA]</scope>
    <source>
        <strain evidence="8 9">NCTC13079</strain>
    </source>
</reference>
<dbReference type="GO" id="GO:0055085">
    <property type="term" value="P:transmembrane transport"/>
    <property type="evidence" value="ECO:0007669"/>
    <property type="project" value="TreeGrafter"/>
</dbReference>
<name>A0A3S5AIF9_9FIRM</name>
<feature type="region of interest" description="Disordered" evidence="6">
    <location>
        <begin position="155"/>
        <end position="175"/>
    </location>
</feature>
<dbReference type="EMBL" id="LR134523">
    <property type="protein sequence ID" value="VEJ34759.1"/>
    <property type="molecule type" value="Genomic_DNA"/>
</dbReference>
<accession>A0A3S5AIF9</accession>
<evidence type="ECO:0000256" key="1">
    <source>
        <dbReference type="ARBA" id="ARBA00004141"/>
    </source>
</evidence>
<protein>
    <submittedName>
        <fullName evidence="8">Sporulation integral membrane protein YtvI</fullName>
    </submittedName>
</protein>
<dbReference type="AlphaFoldDB" id="A0A3S5AIF9"/>
<keyword evidence="3 7" id="KW-0812">Transmembrane</keyword>
<dbReference type="Pfam" id="PF01594">
    <property type="entry name" value="AI-2E_transport"/>
    <property type="match status" value="1"/>
</dbReference>
<comment type="subcellular location">
    <subcellularLocation>
        <location evidence="1">Membrane</location>
        <topology evidence="1">Multi-pass membrane protein</topology>
    </subcellularLocation>
</comment>
<organism evidence="8 9">
    <name type="scientific">Aedoeadaptatus ivorii</name>
    <dbReference type="NCBI Taxonomy" id="54006"/>
    <lineage>
        <taxon>Bacteria</taxon>
        <taxon>Bacillati</taxon>
        <taxon>Bacillota</taxon>
        <taxon>Tissierellia</taxon>
        <taxon>Tissierellales</taxon>
        <taxon>Peptoniphilaceae</taxon>
        <taxon>Aedoeadaptatus</taxon>
    </lineage>
</organism>
<dbReference type="PANTHER" id="PTHR21716">
    <property type="entry name" value="TRANSMEMBRANE PROTEIN"/>
    <property type="match status" value="1"/>
</dbReference>
<feature type="transmembrane region" description="Helical" evidence="7">
    <location>
        <begin position="21"/>
        <end position="39"/>
    </location>
</feature>
<comment type="similarity">
    <text evidence="2">Belongs to the autoinducer-2 exporter (AI-2E) (TC 2.A.86) family.</text>
</comment>
<gene>
    <name evidence="8" type="ORF">NCTC13079_00307</name>
</gene>
<evidence type="ECO:0000256" key="4">
    <source>
        <dbReference type="ARBA" id="ARBA00022989"/>
    </source>
</evidence>
<feature type="transmembrane region" description="Helical" evidence="7">
    <location>
        <begin position="81"/>
        <end position="104"/>
    </location>
</feature>
<sequence>MDIRTVLYAIRHRAAGYLRGMALGALATWVVLMIGLYLLRVPYWGLIAFGITLVDLVPVIGAGIVLVPWGFIALLSGEARLALGLGILFGLCFLIQEVLVPLWIGKSVSLHPLASLGILVAATVLFGPWGALIGPVATVILSAYRDMRAERVAGKKIPREEEEDSVRSQGEGKDQ</sequence>
<dbReference type="GO" id="GO:0016020">
    <property type="term" value="C:membrane"/>
    <property type="evidence" value="ECO:0007669"/>
    <property type="project" value="UniProtKB-SubCell"/>
</dbReference>
<feature type="transmembrane region" description="Helical" evidence="7">
    <location>
        <begin position="45"/>
        <end position="69"/>
    </location>
</feature>
<evidence type="ECO:0000256" key="2">
    <source>
        <dbReference type="ARBA" id="ARBA00009773"/>
    </source>
</evidence>
<dbReference type="PANTHER" id="PTHR21716:SF68">
    <property type="entry name" value="TRANSPORT PROTEIN YTVI-RELATED"/>
    <property type="match status" value="1"/>
</dbReference>
<keyword evidence="9" id="KW-1185">Reference proteome</keyword>
<evidence type="ECO:0000256" key="7">
    <source>
        <dbReference type="SAM" id="Phobius"/>
    </source>
</evidence>
<evidence type="ECO:0000256" key="3">
    <source>
        <dbReference type="ARBA" id="ARBA00022692"/>
    </source>
</evidence>
<feature type="transmembrane region" description="Helical" evidence="7">
    <location>
        <begin position="116"/>
        <end position="141"/>
    </location>
</feature>
<evidence type="ECO:0000256" key="5">
    <source>
        <dbReference type="ARBA" id="ARBA00023136"/>
    </source>
</evidence>
<dbReference type="KEGG" id="piv:NCTC13079_00307"/>
<evidence type="ECO:0000313" key="8">
    <source>
        <dbReference type="EMBL" id="VEJ34759.1"/>
    </source>
</evidence>
<dbReference type="InterPro" id="IPR002549">
    <property type="entry name" value="AI-2E-like"/>
</dbReference>
<evidence type="ECO:0000256" key="6">
    <source>
        <dbReference type="SAM" id="MobiDB-lite"/>
    </source>
</evidence>
<evidence type="ECO:0000313" key="9">
    <source>
        <dbReference type="Proteomes" id="UP000269544"/>
    </source>
</evidence>
<proteinExistence type="inferred from homology"/>